<keyword evidence="1" id="KW-1133">Transmembrane helix</keyword>
<sequence length="51" mass="5857">MLARAFALTCWSILYVRYLAVFISLAYFLPLAFAICHALNRYPLLYEAVSP</sequence>
<dbReference type="Proteomes" id="UP000812287">
    <property type="component" value="Unassembled WGS sequence"/>
</dbReference>
<proteinExistence type="predicted"/>
<evidence type="ECO:0000313" key="3">
    <source>
        <dbReference type="Proteomes" id="UP000812287"/>
    </source>
</evidence>
<keyword evidence="1" id="KW-0812">Transmembrane</keyword>
<keyword evidence="3" id="KW-1185">Reference proteome</keyword>
<dbReference type="GeneID" id="66109734"/>
<protein>
    <submittedName>
        <fullName evidence="2">Uncharacterized protein</fullName>
    </submittedName>
</protein>
<evidence type="ECO:0000256" key="1">
    <source>
        <dbReference type="SAM" id="Phobius"/>
    </source>
</evidence>
<name>A0A9P7VH25_9AGAR</name>
<organism evidence="2 3">
    <name type="scientific">Guyanagaster necrorhizus</name>
    <dbReference type="NCBI Taxonomy" id="856835"/>
    <lineage>
        <taxon>Eukaryota</taxon>
        <taxon>Fungi</taxon>
        <taxon>Dikarya</taxon>
        <taxon>Basidiomycota</taxon>
        <taxon>Agaricomycotina</taxon>
        <taxon>Agaricomycetes</taxon>
        <taxon>Agaricomycetidae</taxon>
        <taxon>Agaricales</taxon>
        <taxon>Marasmiineae</taxon>
        <taxon>Physalacriaceae</taxon>
        <taxon>Guyanagaster</taxon>
    </lineage>
</organism>
<accession>A0A9P7VH25</accession>
<dbReference type="AlphaFoldDB" id="A0A9P7VH25"/>
<gene>
    <name evidence="2" type="ORF">BT62DRAFT_937968</name>
</gene>
<evidence type="ECO:0000313" key="2">
    <source>
        <dbReference type="EMBL" id="KAG7440427.1"/>
    </source>
</evidence>
<dbReference type="EMBL" id="MU250571">
    <property type="protein sequence ID" value="KAG7440427.1"/>
    <property type="molecule type" value="Genomic_DNA"/>
</dbReference>
<feature type="transmembrane region" description="Helical" evidence="1">
    <location>
        <begin position="15"/>
        <end position="36"/>
    </location>
</feature>
<comment type="caution">
    <text evidence="2">The sequence shown here is derived from an EMBL/GenBank/DDBJ whole genome shotgun (WGS) entry which is preliminary data.</text>
</comment>
<dbReference type="RefSeq" id="XP_043033927.1">
    <property type="nucleotide sequence ID" value="XM_043187437.1"/>
</dbReference>
<keyword evidence="1" id="KW-0472">Membrane</keyword>
<reference evidence="2" key="1">
    <citation type="submission" date="2020-11" db="EMBL/GenBank/DDBJ databases">
        <title>Adaptations for nitrogen fixation in a non-lichenized fungal sporocarp promotes dispersal by wood-feeding termites.</title>
        <authorList>
            <consortium name="DOE Joint Genome Institute"/>
            <person name="Koch R.A."/>
            <person name="Yoon G."/>
            <person name="Arayal U."/>
            <person name="Lail K."/>
            <person name="Amirebrahimi M."/>
            <person name="Labutti K."/>
            <person name="Lipzen A."/>
            <person name="Riley R."/>
            <person name="Barry K."/>
            <person name="Henrissat B."/>
            <person name="Grigoriev I.V."/>
            <person name="Herr J.R."/>
            <person name="Aime M.C."/>
        </authorList>
    </citation>
    <scope>NUCLEOTIDE SEQUENCE</scope>
    <source>
        <strain evidence="2">MCA 3950</strain>
    </source>
</reference>